<dbReference type="InterPro" id="IPR003723">
    <property type="entry name" value="Precorrin-6x_reduct"/>
</dbReference>
<evidence type="ECO:0000256" key="2">
    <source>
        <dbReference type="ARBA" id="ARBA00022573"/>
    </source>
</evidence>
<evidence type="ECO:0000256" key="1">
    <source>
        <dbReference type="ARBA" id="ARBA00004953"/>
    </source>
</evidence>
<dbReference type="RefSeq" id="WP_010624068.1">
    <property type="nucleotide sequence ID" value="NZ_AZFA01000002.1"/>
</dbReference>
<comment type="caution">
    <text evidence="4">The sequence shown here is derived from an EMBL/GenBank/DDBJ whole genome shotgun (WGS) entry which is preliminary data.</text>
</comment>
<dbReference type="GO" id="GO:0016994">
    <property type="term" value="F:precorrin-6A reductase activity"/>
    <property type="evidence" value="ECO:0007669"/>
    <property type="project" value="InterPro"/>
</dbReference>
<dbReference type="AlphaFoldDB" id="A0A0R1SPN3"/>
<dbReference type="eggNOG" id="COG2099">
    <property type="taxonomic scope" value="Bacteria"/>
</dbReference>
<evidence type="ECO:0000313" key="4">
    <source>
        <dbReference type="EMBL" id="KRL68229.1"/>
    </source>
</evidence>
<keyword evidence="2" id="KW-0169">Cobalamin biosynthesis</keyword>
<dbReference type="Proteomes" id="UP000051647">
    <property type="component" value="Unassembled WGS sequence"/>
</dbReference>
<dbReference type="UniPathway" id="UPA00148"/>
<sequence>MILMMGGTTESLQIADFLEKEHVDFIISVVSKYGADLALQHHSQVLQAAMDQQQLQNYINNNQIGLILDATHPFAKIASQNAMEAAKACQINYLRFERKNVYENDDNIILLDNLEQVCDRLAKTTGNVYLTTGSNTVGQYVDRLGVDRIHVRVLPVTRVMEKLTKLGIPADRVDGIRGPFEKALNIQLLKHADATALVTKESGKQGGINEKIEACQDLNIPCYIIKRPKLDYPHEVDNLTDLKTEMEELA</sequence>
<evidence type="ECO:0000256" key="3">
    <source>
        <dbReference type="ARBA" id="ARBA00023002"/>
    </source>
</evidence>
<keyword evidence="3" id="KW-0560">Oxidoreductase</keyword>
<reference evidence="4 5" key="1">
    <citation type="journal article" date="2015" name="Genome Announc.">
        <title>Expanding the biotechnology potential of lactobacilli through comparative genomics of 213 strains and associated genera.</title>
        <authorList>
            <person name="Sun Z."/>
            <person name="Harris H.M."/>
            <person name="McCann A."/>
            <person name="Guo C."/>
            <person name="Argimon S."/>
            <person name="Zhang W."/>
            <person name="Yang X."/>
            <person name="Jeffery I.B."/>
            <person name="Cooney J.C."/>
            <person name="Kagawa T.F."/>
            <person name="Liu W."/>
            <person name="Song Y."/>
            <person name="Salvetti E."/>
            <person name="Wrobel A."/>
            <person name="Rasinkangas P."/>
            <person name="Parkhill J."/>
            <person name="Rea M.C."/>
            <person name="O'Sullivan O."/>
            <person name="Ritari J."/>
            <person name="Douillard F.P."/>
            <person name="Paul Ross R."/>
            <person name="Yang R."/>
            <person name="Briner A.E."/>
            <person name="Felis G.E."/>
            <person name="de Vos W.M."/>
            <person name="Barrangou R."/>
            <person name="Klaenhammer T.R."/>
            <person name="Caufield P.W."/>
            <person name="Cui Y."/>
            <person name="Zhang H."/>
            <person name="O'Toole P.W."/>
        </authorList>
    </citation>
    <scope>NUCLEOTIDE SEQUENCE [LARGE SCALE GENOMIC DNA]</scope>
    <source>
        <strain evidence="4 5">DSM 14857</strain>
    </source>
</reference>
<comment type="pathway">
    <text evidence="1">Cofactor biosynthesis; adenosylcobalamin biosynthesis.</text>
</comment>
<dbReference type="OrthoDB" id="9780707at2"/>
<dbReference type="PATRIC" id="fig|1423815.3.peg.991"/>
<organism evidence="4 5">
    <name type="scientific">Companilactobacillus versmoldensis DSM 14857 = KCTC 3814</name>
    <dbReference type="NCBI Taxonomy" id="1423815"/>
    <lineage>
        <taxon>Bacteria</taxon>
        <taxon>Bacillati</taxon>
        <taxon>Bacillota</taxon>
        <taxon>Bacilli</taxon>
        <taxon>Lactobacillales</taxon>
        <taxon>Lactobacillaceae</taxon>
        <taxon>Companilactobacillus</taxon>
    </lineage>
</organism>
<keyword evidence="5" id="KW-1185">Reference proteome</keyword>
<dbReference type="Pfam" id="PF02571">
    <property type="entry name" value="CbiJ"/>
    <property type="match status" value="1"/>
</dbReference>
<dbReference type="STRING" id="1423815.FC27_GL000971"/>
<dbReference type="PROSITE" id="PS51014">
    <property type="entry name" value="COBK_CBIJ"/>
    <property type="match status" value="1"/>
</dbReference>
<dbReference type="EMBL" id="AZFA01000002">
    <property type="protein sequence ID" value="KRL68229.1"/>
    <property type="molecule type" value="Genomic_DNA"/>
</dbReference>
<evidence type="ECO:0000313" key="5">
    <source>
        <dbReference type="Proteomes" id="UP000051647"/>
    </source>
</evidence>
<gene>
    <name evidence="4" type="ORF">FC27_GL000971</name>
</gene>
<dbReference type="PANTHER" id="PTHR36925">
    <property type="entry name" value="COBALT-PRECORRIN-6A REDUCTASE"/>
    <property type="match status" value="1"/>
</dbReference>
<accession>A0A0R1SPN3</accession>
<protein>
    <submittedName>
        <fullName evidence="4">Precorrin-6A reductase</fullName>
    </submittedName>
</protein>
<dbReference type="GO" id="GO:0009236">
    <property type="term" value="P:cobalamin biosynthetic process"/>
    <property type="evidence" value="ECO:0007669"/>
    <property type="project" value="UniProtKB-UniPathway"/>
</dbReference>
<dbReference type="NCBIfam" id="TIGR00715">
    <property type="entry name" value="precor6x_red"/>
    <property type="match status" value="1"/>
</dbReference>
<proteinExistence type="predicted"/>
<name>A0A0R1SPN3_9LACO</name>
<dbReference type="PANTHER" id="PTHR36925:SF1">
    <property type="entry name" value="COBALT-PRECORRIN-6A REDUCTASE"/>
    <property type="match status" value="1"/>
</dbReference>